<reference evidence="2 3" key="1">
    <citation type="journal article" date="2014" name="BMC Genomics">
        <title>Genome sequencing of four Aureobasidium pullulans varieties: biotechnological potential, stress tolerance, and description of new species.</title>
        <authorList>
            <person name="Gostin Ar C."/>
            <person name="Ohm R.A."/>
            <person name="Kogej T."/>
            <person name="Sonjak S."/>
            <person name="Turk M."/>
            <person name="Zajc J."/>
            <person name="Zalar P."/>
            <person name="Grube M."/>
            <person name="Sun H."/>
            <person name="Han J."/>
            <person name="Sharma A."/>
            <person name="Chiniquy J."/>
            <person name="Ngan C.Y."/>
            <person name="Lipzen A."/>
            <person name="Barry K."/>
            <person name="Grigoriev I.V."/>
            <person name="Gunde-Cimerman N."/>
        </authorList>
    </citation>
    <scope>NUCLEOTIDE SEQUENCE [LARGE SCALE GENOMIC DNA]</scope>
    <source>
        <strain evidence="2 3">EXF-2481</strain>
    </source>
</reference>
<feature type="region of interest" description="Disordered" evidence="1">
    <location>
        <begin position="117"/>
        <end position="142"/>
    </location>
</feature>
<dbReference type="AlphaFoldDB" id="A0A074Y4Z1"/>
<sequence length="216" mass="24069">MSDPHISTISVLISSVVLPTPDGIIGLRTQILDNWWYAHPNNTAVFILTTRRPGPHVYKYEVAIVEDCGQSDRVFLESGLYNFVEDALHKILCRVSEMVTPMIDAVEVEELVVKIPSEDDMEAQKENEKPKEVGKPRTSDTETEMALTNEIRKLWTAMDCSTTPCALKTLNMKVSGCKTAMVHDHFGNGETKTDALRNLADCLFALAFPTLANTIK</sequence>
<dbReference type="InParanoid" id="A0A074Y4Z1"/>
<keyword evidence="3" id="KW-1185">Reference proteome</keyword>
<name>A0A074Y4Z1_AURSE</name>
<proteinExistence type="predicted"/>
<accession>A0A074Y4Z1</accession>
<evidence type="ECO:0000313" key="2">
    <source>
        <dbReference type="EMBL" id="KEQ92858.1"/>
    </source>
</evidence>
<dbReference type="Proteomes" id="UP000030641">
    <property type="component" value="Unassembled WGS sequence"/>
</dbReference>
<dbReference type="RefSeq" id="XP_013341285.1">
    <property type="nucleotide sequence ID" value="XM_013485831.1"/>
</dbReference>
<evidence type="ECO:0000313" key="3">
    <source>
        <dbReference type="Proteomes" id="UP000030641"/>
    </source>
</evidence>
<organism evidence="2 3">
    <name type="scientific">Aureobasidium subglaciale (strain EXF-2481)</name>
    <name type="common">Aureobasidium pullulans var. subglaciale</name>
    <dbReference type="NCBI Taxonomy" id="1043005"/>
    <lineage>
        <taxon>Eukaryota</taxon>
        <taxon>Fungi</taxon>
        <taxon>Dikarya</taxon>
        <taxon>Ascomycota</taxon>
        <taxon>Pezizomycotina</taxon>
        <taxon>Dothideomycetes</taxon>
        <taxon>Dothideomycetidae</taxon>
        <taxon>Dothideales</taxon>
        <taxon>Saccotheciaceae</taxon>
        <taxon>Aureobasidium</taxon>
    </lineage>
</organism>
<feature type="compositionally biased region" description="Basic and acidic residues" evidence="1">
    <location>
        <begin position="122"/>
        <end position="140"/>
    </location>
</feature>
<dbReference type="EMBL" id="KL584768">
    <property type="protein sequence ID" value="KEQ92858.1"/>
    <property type="molecule type" value="Genomic_DNA"/>
</dbReference>
<evidence type="ECO:0000256" key="1">
    <source>
        <dbReference type="SAM" id="MobiDB-lite"/>
    </source>
</evidence>
<protein>
    <submittedName>
        <fullName evidence="2">Uncharacterized protein</fullName>
    </submittedName>
</protein>
<dbReference type="OrthoDB" id="3941912at2759"/>
<dbReference type="HOGENOM" id="CLU_1277405_0_0_1"/>
<dbReference type="GeneID" id="25371126"/>
<gene>
    <name evidence="2" type="ORF">AUEXF2481DRAFT_7226</name>
</gene>